<dbReference type="SUPFAM" id="SSF55486">
    <property type="entry name" value="Metalloproteases ('zincins'), catalytic domain"/>
    <property type="match status" value="1"/>
</dbReference>
<evidence type="ECO:0000256" key="1">
    <source>
        <dbReference type="ARBA" id="ARBA00022670"/>
    </source>
</evidence>
<keyword evidence="2 6" id="KW-0479">Metal-binding</keyword>
<evidence type="ECO:0000256" key="3">
    <source>
        <dbReference type="ARBA" id="ARBA00022801"/>
    </source>
</evidence>
<gene>
    <name evidence="9" type="primary">pepF</name>
    <name evidence="9" type="ORF">NPA09_00150</name>
</gene>
<dbReference type="InterPro" id="IPR004438">
    <property type="entry name" value="Peptidase_M3B"/>
</dbReference>
<keyword evidence="5 6" id="KW-0482">Metalloprotease</keyword>
<dbReference type="CDD" id="cd09608">
    <property type="entry name" value="M3B_PepF"/>
    <property type="match status" value="1"/>
</dbReference>
<dbReference type="InterPro" id="IPR042088">
    <property type="entry name" value="OligoPept_F_C"/>
</dbReference>
<protein>
    <recommendedName>
        <fullName evidence="6">Oligopeptidase F</fullName>
        <ecNumber evidence="6">3.4.24.-</ecNumber>
    </recommendedName>
</protein>
<evidence type="ECO:0000259" key="8">
    <source>
        <dbReference type="Pfam" id="PF08439"/>
    </source>
</evidence>
<evidence type="ECO:0000313" key="10">
    <source>
        <dbReference type="Proteomes" id="UP001059576"/>
    </source>
</evidence>
<evidence type="ECO:0000313" key="9">
    <source>
        <dbReference type="EMBL" id="UUD36982.1"/>
    </source>
</evidence>
<dbReference type="Pfam" id="PF08439">
    <property type="entry name" value="Peptidase_M3_N"/>
    <property type="match status" value="1"/>
</dbReference>
<evidence type="ECO:0000256" key="2">
    <source>
        <dbReference type="ARBA" id="ARBA00022723"/>
    </source>
</evidence>
<comment type="cofactor">
    <cofactor evidence="6">
        <name>Zn(2+)</name>
        <dbReference type="ChEBI" id="CHEBI:29105"/>
    </cofactor>
    <text evidence="6">Binds 1 zinc ion.</text>
</comment>
<keyword evidence="10" id="KW-1185">Reference proteome</keyword>
<dbReference type="Proteomes" id="UP001059576">
    <property type="component" value="Chromosome"/>
</dbReference>
<dbReference type="InterPro" id="IPR013647">
    <property type="entry name" value="OligopepF_N_dom"/>
</dbReference>
<organism evidence="9 10">
    <name type="scientific">Mycoplasmopsis equigenitalium</name>
    <dbReference type="NCBI Taxonomy" id="114883"/>
    <lineage>
        <taxon>Bacteria</taxon>
        <taxon>Bacillati</taxon>
        <taxon>Mycoplasmatota</taxon>
        <taxon>Mycoplasmoidales</taxon>
        <taxon>Metamycoplasmataceae</taxon>
        <taxon>Mycoplasmopsis</taxon>
    </lineage>
</organism>
<reference evidence="9" key="1">
    <citation type="submission" date="2022-07" db="EMBL/GenBank/DDBJ databases">
        <title>Complete genome of Mycoplasma equigenitalium type strain T37.</title>
        <authorList>
            <person name="Spergser J."/>
        </authorList>
    </citation>
    <scope>NUCLEOTIDE SEQUENCE</scope>
    <source>
        <strain evidence="9">T37</strain>
    </source>
</reference>
<keyword evidence="4 6" id="KW-0862">Zinc</keyword>
<proteinExistence type="inferred from homology"/>
<name>A0ABY5J4C1_9BACT</name>
<keyword evidence="1 6" id="KW-0645">Protease</keyword>
<sequence>MTKEGGKLGIKQYKNRDEIDPKYKWNLEVLLDNITPEQALENLIAKSKDLLAVKDSKYENASKFLAAKKIEEEFTLLFNKFYNYVSNKLSENVVDKDIALLHSKFEHQYSQFTSELGSEEVRILQNESKIRMWCEQDEFKPYKKNLLSVLDSKPHKLSDEVEDYLTKVAFGAPSPEQVFSIIDNSEIDYGYAKTSSGKKIKITKANLASLSKHKDFAVRKSARLSFEDAYLKRKNSYSALLFDEFKSHVADAKVRKFNSTVEMLIYEDRIDDRFITTLYDAVKSNLHIFKKYHKYKKKFFKKKFNKSYTRFDTQVELVDIKTNYSVEEAQQLVLDALTPFGDEYIKQIQKAFNENWVDYMVVDNKRSGAYSIDASYGLDKKYILMNFDHQLRSVETLAHELGHSMHSYYSDGNLSLEEAQYPIFLAEIASIFNELMLYDHLLTLSPSHFLSFSILNSIINGFIGTVMRQIEWSNYEYNLYKAIENGAAAPSYDSLSKIYFANAQEYDYKSNKKDKKFNENEQIGCIYVPHYYMNFYVYKYAIGQLVANIFFERYKQHGAGVLQDYIKNFLSAGGKKWPLDILKDNGIDLYDSKVYDLGFKNIESIIDQWIKIGKKIFK</sequence>
<comment type="similarity">
    <text evidence="6">Belongs to the peptidase M3B family.</text>
</comment>
<evidence type="ECO:0000256" key="4">
    <source>
        <dbReference type="ARBA" id="ARBA00022833"/>
    </source>
</evidence>
<dbReference type="Gene3D" id="1.10.1370.20">
    <property type="entry name" value="Oligoendopeptidase f, C-terminal domain"/>
    <property type="match status" value="1"/>
</dbReference>
<dbReference type="RefSeq" id="WP_256541830.1">
    <property type="nucleotide sequence ID" value="NZ_CP101808.1"/>
</dbReference>
<dbReference type="NCBIfam" id="TIGR00181">
    <property type="entry name" value="pepF"/>
    <property type="match status" value="1"/>
</dbReference>
<evidence type="ECO:0000256" key="6">
    <source>
        <dbReference type="RuleBase" id="RU368091"/>
    </source>
</evidence>
<dbReference type="Gene3D" id="1.20.140.70">
    <property type="entry name" value="Oligopeptidase f, N-terminal domain"/>
    <property type="match status" value="1"/>
</dbReference>
<dbReference type="InterPro" id="IPR001567">
    <property type="entry name" value="Pept_M3A_M3B_dom"/>
</dbReference>
<dbReference type="EMBL" id="CP101808">
    <property type="protein sequence ID" value="UUD36982.1"/>
    <property type="molecule type" value="Genomic_DNA"/>
</dbReference>
<feature type="domain" description="Oligopeptidase F N-terminal" evidence="8">
    <location>
        <begin position="126"/>
        <end position="188"/>
    </location>
</feature>
<evidence type="ECO:0000259" key="7">
    <source>
        <dbReference type="Pfam" id="PF01432"/>
    </source>
</evidence>
<comment type="function">
    <text evidence="6">Has oligopeptidase activity and degrades a variety of small bioactive peptides.</text>
</comment>
<dbReference type="Pfam" id="PF01432">
    <property type="entry name" value="Peptidase_M3"/>
    <property type="match status" value="1"/>
</dbReference>
<evidence type="ECO:0000256" key="5">
    <source>
        <dbReference type="ARBA" id="ARBA00023049"/>
    </source>
</evidence>
<keyword evidence="3 6" id="KW-0378">Hydrolase</keyword>
<accession>A0ABY5J4C1</accession>
<dbReference type="EC" id="3.4.24.-" evidence="6"/>
<feature type="domain" description="Peptidase M3A/M3B catalytic" evidence="7">
    <location>
        <begin position="211"/>
        <end position="593"/>
    </location>
</feature>